<keyword evidence="1" id="KW-0472">Membrane</keyword>
<sequence>MKPEDLLLIIHPAIAVVSVFPLVGIVTYFAWQTRQRRLQTLQGDKSKIPATVGRNHLKIGKWLSTVVIIVTLLGLAYPIGKNIISNKLWVANPFQVVFILLMYGLTIISVVFLLRAQQKHWRAIFAILAGMAIVVLGCQDGVFRRTNEWYWSHYYYGITVALLMIFSLAIIDNIYQDRSNRWRYIHIILNCLALFLFLGQGYTGTRDILEIGFYLRRP</sequence>
<dbReference type="Pfam" id="PF13301">
    <property type="entry name" value="DUF4079"/>
    <property type="match status" value="1"/>
</dbReference>
<accession>E0UB44</accession>
<dbReference type="EMBL" id="CP002198">
    <property type="protein sequence ID" value="ADN16289.1"/>
    <property type="molecule type" value="Genomic_DNA"/>
</dbReference>
<dbReference type="KEGG" id="cyj:Cyan7822_4375"/>
<feature type="transmembrane region" description="Helical" evidence="1">
    <location>
        <begin position="6"/>
        <end position="31"/>
    </location>
</feature>
<reference evidence="3" key="1">
    <citation type="journal article" date="2011" name="MBio">
        <title>Novel metabolic attributes of the genus Cyanothece, comprising a group of unicellular nitrogen-fixing Cyanobacteria.</title>
        <authorList>
            <person name="Bandyopadhyay A."/>
            <person name="Elvitigala T."/>
            <person name="Welsh E."/>
            <person name="Stockel J."/>
            <person name="Liberton M."/>
            <person name="Min H."/>
            <person name="Sherman L.A."/>
            <person name="Pakrasi H.B."/>
        </authorList>
    </citation>
    <scope>NUCLEOTIDE SEQUENCE [LARGE SCALE GENOMIC DNA]</scope>
    <source>
        <strain evidence="3">PCC 7822</strain>
    </source>
</reference>
<organism evidence="2 3">
    <name type="scientific">Gloeothece verrucosa (strain PCC 7822)</name>
    <name type="common">Cyanothece sp. (strain PCC 7822)</name>
    <dbReference type="NCBI Taxonomy" id="497965"/>
    <lineage>
        <taxon>Bacteria</taxon>
        <taxon>Bacillati</taxon>
        <taxon>Cyanobacteriota</taxon>
        <taxon>Cyanophyceae</taxon>
        <taxon>Oscillatoriophycideae</taxon>
        <taxon>Chroococcales</taxon>
        <taxon>Aphanothecaceae</taxon>
        <taxon>Gloeothece</taxon>
        <taxon>Gloeothece verrucosa</taxon>
    </lineage>
</organism>
<feature type="transmembrane region" description="Helical" evidence="1">
    <location>
        <begin position="121"/>
        <end position="142"/>
    </location>
</feature>
<feature type="transmembrane region" description="Helical" evidence="1">
    <location>
        <begin position="62"/>
        <end position="80"/>
    </location>
</feature>
<evidence type="ECO:0000313" key="2">
    <source>
        <dbReference type="EMBL" id="ADN16289.1"/>
    </source>
</evidence>
<name>E0UB44_GLOV7</name>
<feature type="transmembrane region" description="Helical" evidence="1">
    <location>
        <begin position="154"/>
        <end position="175"/>
    </location>
</feature>
<feature type="transmembrane region" description="Helical" evidence="1">
    <location>
        <begin position="92"/>
        <end position="114"/>
    </location>
</feature>
<keyword evidence="1" id="KW-1133">Transmembrane helix</keyword>
<dbReference type="Proteomes" id="UP000008206">
    <property type="component" value="Chromosome"/>
</dbReference>
<gene>
    <name evidence="2" type="ordered locus">Cyan7822_4375</name>
</gene>
<dbReference type="STRING" id="497965.Cyan7822_4375"/>
<dbReference type="AlphaFoldDB" id="E0UB44"/>
<proteinExistence type="predicted"/>
<dbReference type="HOGENOM" id="CLU_103369_0_0_3"/>
<feature type="transmembrane region" description="Helical" evidence="1">
    <location>
        <begin position="182"/>
        <end position="202"/>
    </location>
</feature>
<keyword evidence="3" id="KW-1185">Reference proteome</keyword>
<dbReference type="RefSeq" id="WP_013324352.1">
    <property type="nucleotide sequence ID" value="NC_014501.1"/>
</dbReference>
<evidence type="ECO:0008006" key="4">
    <source>
        <dbReference type="Google" id="ProtNLM"/>
    </source>
</evidence>
<dbReference type="eggNOG" id="ENOG502Z7M6">
    <property type="taxonomic scope" value="Bacteria"/>
</dbReference>
<dbReference type="InterPro" id="IPR025067">
    <property type="entry name" value="DUF4079"/>
</dbReference>
<evidence type="ECO:0000313" key="3">
    <source>
        <dbReference type="Proteomes" id="UP000008206"/>
    </source>
</evidence>
<evidence type="ECO:0000256" key="1">
    <source>
        <dbReference type="SAM" id="Phobius"/>
    </source>
</evidence>
<protein>
    <recommendedName>
        <fullName evidence="4">DUF4079 domain-containing protein</fullName>
    </recommendedName>
</protein>
<dbReference type="OrthoDB" id="507684at2"/>
<keyword evidence="1" id="KW-0812">Transmembrane</keyword>